<keyword evidence="2" id="KW-1185">Reference proteome</keyword>
<gene>
    <name evidence="1" type="ORF">PXEA_LOCUS36541</name>
</gene>
<sequence length="107" mass="12123">MILHSKANLECQVNSPSSDTKHLGFAVQLRPEFLFLNDLNISTLVNDGIFYRDTIKFEVKRHTAHWLTEQPNLKTTLSFHATLFSYADETGAGSGKKTELEFTTIHP</sequence>
<accession>A0A448XRG0</accession>
<organism evidence="1 2">
    <name type="scientific">Protopolystoma xenopodis</name>
    <dbReference type="NCBI Taxonomy" id="117903"/>
    <lineage>
        <taxon>Eukaryota</taxon>
        <taxon>Metazoa</taxon>
        <taxon>Spiralia</taxon>
        <taxon>Lophotrochozoa</taxon>
        <taxon>Platyhelminthes</taxon>
        <taxon>Monogenea</taxon>
        <taxon>Polyopisthocotylea</taxon>
        <taxon>Polystomatidea</taxon>
        <taxon>Polystomatidae</taxon>
        <taxon>Protopolystoma</taxon>
    </lineage>
</organism>
<proteinExistence type="predicted"/>
<protein>
    <submittedName>
        <fullName evidence="1">Uncharacterized protein</fullName>
    </submittedName>
</protein>
<comment type="caution">
    <text evidence="1">The sequence shown here is derived from an EMBL/GenBank/DDBJ whole genome shotgun (WGS) entry which is preliminary data.</text>
</comment>
<dbReference type="Proteomes" id="UP000784294">
    <property type="component" value="Unassembled WGS sequence"/>
</dbReference>
<evidence type="ECO:0000313" key="1">
    <source>
        <dbReference type="EMBL" id="VEL43101.1"/>
    </source>
</evidence>
<name>A0A448XRG0_9PLAT</name>
<evidence type="ECO:0000313" key="2">
    <source>
        <dbReference type="Proteomes" id="UP000784294"/>
    </source>
</evidence>
<reference evidence="1" key="1">
    <citation type="submission" date="2018-11" db="EMBL/GenBank/DDBJ databases">
        <authorList>
            <consortium name="Pathogen Informatics"/>
        </authorList>
    </citation>
    <scope>NUCLEOTIDE SEQUENCE</scope>
</reference>
<dbReference type="AlphaFoldDB" id="A0A448XRG0"/>
<dbReference type="EMBL" id="CAAALY010278811">
    <property type="protein sequence ID" value="VEL43101.1"/>
    <property type="molecule type" value="Genomic_DNA"/>
</dbReference>
<feature type="non-terminal residue" evidence="1">
    <location>
        <position position="1"/>
    </location>
</feature>